<dbReference type="Pfam" id="PF13864">
    <property type="entry name" value="Enkurin"/>
    <property type="match status" value="1"/>
</dbReference>
<keyword evidence="10" id="KW-1185">Reference proteome</keyword>
<organism evidence="9 10">
    <name type="scientific">Thecamonas trahens ATCC 50062</name>
    <dbReference type="NCBI Taxonomy" id="461836"/>
    <lineage>
        <taxon>Eukaryota</taxon>
        <taxon>Apusozoa</taxon>
        <taxon>Apusomonadida</taxon>
        <taxon>Apusomonadidae</taxon>
        <taxon>Thecamonas</taxon>
    </lineage>
</organism>
<evidence type="ECO:0000313" key="10">
    <source>
        <dbReference type="Proteomes" id="UP000054408"/>
    </source>
</evidence>
<dbReference type="InterPro" id="IPR052102">
    <property type="entry name" value="Enkurin_domain-protein"/>
</dbReference>
<dbReference type="PROSITE" id="PS51665">
    <property type="entry name" value="ENKURIN"/>
    <property type="match status" value="1"/>
</dbReference>
<evidence type="ECO:0000256" key="4">
    <source>
        <dbReference type="ARBA" id="ARBA00023212"/>
    </source>
</evidence>
<evidence type="ECO:0000256" key="5">
    <source>
        <dbReference type="ARBA" id="ARBA00023273"/>
    </source>
</evidence>
<keyword evidence="9" id="KW-0969">Cilium</keyword>
<feature type="coiled-coil region" evidence="6">
    <location>
        <begin position="42"/>
        <end position="69"/>
    </location>
</feature>
<keyword evidence="6" id="KW-0175">Coiled coil</keyword>
<keyword evidence="5" id="KW-0966">Cell projection</keyword>
<evidence type="ECO:0000256" key="3">
    <source>
        <dbReference type="ARBA" id="ARBA00022490"/>
    </source>
</evidence>
<comment type="subcellular location">
    <subcellularLocation>
        <location evidence="1">Cell projection</location>
        <location evidence="1">Cilium</location>
    </subcellularLocation>
    <subcellularLocation>
        <location evidence="2">Cytoplasm</location>
        <location evidence="2">Cytoskeleton</location>
    </subcellularLocation>
</comment>
<dbReference type="Proteomes" id="UP000054408">
    <property type="component" value="Unassembled WGS sequence"/>
</dbReference>
<evidence type="ECO:0000256" key="7">
    <source>
        <dbReference type="SAM" id="MobiDB-lite"/>
    </source>
</evidence>
<feature type="region of interest" description="Disordered" evidence="7">
    <location>
        <begin position="76"/>
        <end position="176"/>
    </location>
</feature>
<dbReference type="AlphaFoldDB" id="A0A0L0DQ64"/>
<gene>
    <name evidence="9" type="ORF">AMSG_10138</name>
</gene>
<dbReference type="PANTHER" id="PTHR21490">
    <property type="entry name" value="ENKURIN-RELATED"/>
    <property type="match status" value="1"/>
</dbReference>
<evidence type="ECO:0000256" key="6">
    <source>
        <dbReference type="SAM" id="Coils"/>
    </source>
</evidence>
<dbReference type="GeneID" id="25568434"/>
<dbReference type="STRING" id="461836.A0A0L0DQ64"/>
<proteinExistence type="predicted"/>
<name>A0A0L0DQ64_THETB</name>
<sequence>MMMGDSFLESPPGRESSDGSRSERSGSGRRRRRDFQKENVMLIKEKQRLNRLNREREAEEAARAQAFKLSKFRKVESKVKAMRSGPAGSRAGGRGRGRGPGGAGVRGARQFLRRGEGSRRRKPAVPRELAQLAPRTEKNFLADNARATMAASASSRSGGSRASDDPRNRPDFGKVPEYLIKRKIEAAKQEIEAEAAKPDPDCPPGMVRMPEAERLETLQLLEGNRADIIQQLNTMPLRCDTFGLKRKKHLLESKLQEADEAIKIFSKPKVFINIEDAQ</sequence>
<dbReference type="EMBL" id="GL349489">
    <property type="protein sequence ID" value="KNC54410.1"/>
    <property type="molecule type" value="Genomic_DNA"/>
</dbReference>
<dbReference type="InterPro" id="IPR027012">
    <property type="entry name" value="Enkurin_dom"/>
</dbReference>
<feature type="domain" description="Enkurin" evidence="8">
    <location>
        <begin position="181"/>
        <end position="273"/>
    </location>
</feature>
<dbReference type="RefSeq" id="XP_013753707.1">
    <property type="nucleotide sequence ID" value="XM_013898253.1"/>
</dbReference>
<dbReference type="OMA" id="DHWRKEA"/>
<dbReference type="eggNOG" id="ENOG502QU1P">
    <property type="taxonomic scope" value="Eukaryota"/>
</dbReference>
<feature type="compositionally biased region" description="Basic and acidic residues" evidence="7">
    <location>
        <begin position="162"/>
        <end position="176"/>
    </location>
</feature>
<keyword evidence="4" id="KW-0206">Cytoskeleton</keyword>
<protein>
    <submittedName>
        <fullName evidence="9">Flagellar/basal body protein</fullName>
    </submittedName>
</protein>
<keyword evidence="3" id="KW-0963">Cytoplasm</keyword>
<dbReference type="PANTHER" id="PTHR21490:SF2">
    <property type="entry name" value="ENKURIN DOMAIN-CONTAINING PROTEIN 1"/>
    <property type="match status" value="1"/>
</dbReference>
<feature type="compositionally biased region" description="Basic and acidic residues" evidence="7">
    <location>
        <begin position="15"/>
        <end position="26"/>
    </location>
</feature>
<evidence type="ECO:0000313" key="9">
    <source>
        <dbReference type="EMBL" id="KNC54410.1"/>
    </source>
</evidence>
<feature type="compositionally biased region" description="Gly residues" evidence="7">
    <location>
        <begin position="90"/>
        <end position="105"/>
    </location>
</feature>
<evidence type="ECO:0000256" key="1">
    <source>
        <dbReference type="ARBA" id="ARBA00004138"/>
    </source>
</evidence>
<dbReference type="GO" id="GO:0005929">
    <property type="term" value="C:cilium"/>
    <property type="evidence" value="ECO:0007669"/>
    <property type="project" value="UniProtKB-SubCell"/>
</dbReference>
<reference evidence="9 10" key="1">
    <citation type="submission" date="2010-05" db="EMBL/GenBank/DDBJ databases">
        <title>The Genome Sequence of Thecamonas trahens ATCC 50062.</title>
        <authorList>
            <consortium name="The Broad Institute Genome Sequencing Platform"/>
            <person name="Russ C."/>
            <person name="Cuomo C."/>
            <person name="Shea T."/>
            <person name="Young S.K."/>
            <person name="Zeng Q."/>
            <person name="Koehrsen M."/>
            <person name="Haas B."/>
            <person name="Borodovsky M."/>
            <person name="Guigo R."/>
            <person name="Alvarado L."/>
            <person name="Berlin A."/>
            <person name="Bochicchio J."/>
            <person name="Borenstein D."/>
            <person name="Chapman S."/>
            <person name="Chen Z."/>
            <person name="Freedman E."/>
            <person name="Gellesch M."/>
            <person name="Goldberg J."/>
            <person name="Griggs A."/>
            <person name="Gujja S."/>
            <person name="Heilman E."/>
            <person name="Heiman D."/>
            <person name="Hepburn T."/>
            <person name="Howarth C."/>
            <person name="Jen D."/>
            <person name="Larson L."/>
            <person name="Mehta T."/>
            <person name="Park D."/>
            <person name="Pearson M."/>
            <person name="Roberts A."/>
            <person name="Saif S."/>
            <person name="Shenoy N."/>
            <person name="Sisk P."/>
            <person name="Stolte C."/>
            <person name="Sykes S."/>
            <person name="Thomson T."/>
            <person name="Walk T."/>
            <person name="White J."/>
            <person name="Yandava C."/>
            <person name="Burger G."/>
            <person name="Gray M.W."/>
            <person name="Holland P.W.H."/>
            <person name="King N."/>
            <person name="Lang F.B.F."/>
            <person name="Roger A.J."/>
            <person name="Ruiz-Trillo I."/>
            <person name="Lander E."/>
            <person name="Nusbaum C."/>
        </authorList>
    </citation>
    <scope>NUCLEOTIDE SEQUENCE [LARGE SCALE GENOMIC DNA]</scope>
    <source>
        <strain evidence="9 10">ATCC 50062</strain>
    </source>
</reference>
<dbReference type="GO" id="GO:0005881">
    <property type="term" value="C:cytoplasmic microtubule"/>
    <property type="evidence" value="ECO:0007669"/>
    <property type="project" value="TreeGrafter"/>
</dbReference>
<dbReference type="OrthoDB" id="10264920at2759"/>
<evidence type="ECO:0000256" key="2">
    <source>
        <dbReference type="ARBA" id="ARBA00004245"/>
    </source>
</evidence>
<feature type="compositionally biased region" description="Low complexity" evidence="7">
    <location>
        <begin position="145"/>
        <end position="161"/>
    </location>
</feature>
<feature type="region of interest" description="Disordered" evidence="7">
    <location>
        <begin position="1"/>
        <end position="40"/>
    </location>
</feature>
<accession>A0A0L0DQ64</accession>
<keyword evidence="9" id="KW-0282">Flagellum</keyword>
<evidence type="ECO:0000259" key="8">
    <source>
        <dbReference type="PROSITE" id="PS51665"/>
    </source>
</evidence>